<keyword evidence="3 5" id="KW-1133">Transmembrane helix</keyword>
<protein>
    <submittedName>
        <fullName evidence="6">DoxX family protein</fullName>
    </submittedName>
</protein>
<keyword evidence="7" id="KW-1185">Reference proteome</keyword>
<feature type="transmembrane region" description="Helical" evidence="5">
    <location>
        <begin position="38"/>
        <end position="58"/>
    </location>
</feature>
<keyword evidence="2 5" id="KW-0812">Transmembrane</keyword>
<organism evidence="6 7">
    <name type="scientific">Nonomuraea insulae</name>
    <dbReference type="NCBI Taxonomy" id="1616787"/>
    <lineage>
        <taxon>Bacteria</taxon>
        <taxon>Bacillati</taxon>
        <taxon>Actinomycetota</taxon>
        <taxon>Actinomycetes</taxon>
        <taxon>Streptosporangiales</taxon>
        <taxon>Streptosporangiaceae</taxon>
        <taxon>Nonomuraea</taxon>
    </lineage>
</organism>
<comment type="subcellular location">
    <subcellularLocation>
        <location evidence="1">Membrane</location>
        <topology evidence="1">Multi-pass membrane protein</topology>
    </subcellularLocation>
</comment>
<feature type="transmembrane region" description="Helical" evidence="5">
    <location>
        <begin position="65"/>
        <end position="85"/>
    </location>
</feature>
<dbReference type="EMBL" id="JBHSPA010000026">
    <property type="protein sequence ID" value="MFC5826583.1"/>
    <property type="molecule type" value="Genomic_DNA"/>
</dbReference>
<comment type="caution">
    <text evidence="6">The sequence shown here is derived from an EMBL/GenBank/DDBJ whole genome shotgun (WGS) entry which is preliminary data.</text>
</comment>
<evidence type="ECO:0000256" key="3">
    <source>
        <dbReference type="ARBA" id="ARBA00022989"/>
    </source>
</evidence>
<feature type="transmembrane region" description="Helical" evidence="5">
    <location>
        <begin position="91"/>
        <end position="110"/>
    </location>
</feature>
<dbReference type="Proteomes" id="UP001596058">
    <property type="component" value="Unassembled WGS sequence"/>
</dbReference>
<dbReference type="Pfam" id="PF13564">
    <property type="entry name" value="DoxX_2"/>
    <property type="match status" value="1"/>
</dbReference>
<reference evidence="7" key="1">
    <citation type="journal article" date="2019" name="Int. J. Syst. Evol. Microbiol.">
        <title>The Global Catalogue of Microorganisms (GCM) 10K type strain sequencing project: providing services to taxonomists for standard genome sequencing and annotation.</title>
        <authorList>
            <consortium name="The Broad Institute Genomics Platform"/>
            <consortium name="The Broad Institute Genome Sequencing Center for Infectious Disease"/>
            <person name="Wu L."/>
            <person name="Ma J."/>
        </authorList>
    </citation>
    <scope>NUCLEOTIDE SEQUENCE [LARGE SCALE GENOMIC DNA]</scope>
    <source>
        <strain evidence="7">CCUG 53903</strain>
    </source>
</reference>
<evidence type="ECO:0000313" key="7">
    <source>
        <dbReference type="Proteomes" id="UP001596058"/>
    </source>
</evidence>
<evidence type="ECO:0000256" key="4">
    <source>
        <dbReference type="ARBA" id="ARBA00023136"/>
    </source>
</evidence>
<dbReference type="RefSeq" id="WP_379516098.1">
    <property type="nucleotide sequence ID" value="NZ_JBHSPA010000026.1"/>
</dbReference>
<accession>A0ABW1CNX4</accession>
<evidence type="ECO:0000313" key="6">
    <source>
        <dbReference type="EMBL" id="MFC5826583.1"/>
    </source>
</evidence>
<proteinExistence type="predicted"/>
<keyword evidence="4 5" id="KW-0472">Membrane</keyword>
<evidence type="ECO:0000256" key="1">
    <source>
        <dbReference type="ARBA" id="ARBA00004141"/>
    </source>
</evidence>
<gene>
    <name evidence="6" type="ORF">ACFPZ3_22165</name>
</gene>
<evidence type="ECO:0000256" key="5">
    <source>
        <dbReference type="SAM" id="Phobius"/>
    </source>
</evidence>
<sequence length="112" mass="11475">MYVIVITIVANLGAAIADFARARFVLANSGELGIAPSWVPLLGALKAAGVAGLFLGLLGVRFIGLAAAAGLVVFFLGAVIVHIRARVFHNMVYPGVFLALAIASLAFTAAQP</sequence>
<evidence type="ECO:0000256" key="2">
    <source>
        <dbReference type="ARBA" id="ARBA00022692"/>
    </source>
</evidence>
<name>A0ABW1CNX4_9ACTN</name>
<dbReference type="InterPro" id="IPR032808">
    <property type="entry name" value="DoxX"/>
</dbReference>